<sequence length="432" mass="44233">IPPGEPGDPSTPTPPSEPGDPETPEYPGDPEDPSDDIDLAAGDSLRVVDEAGLSDGSDAEATTETTSGTFAIDTKGDSLQSLVINDTDVTTAGGDGLTVQGEYGTLTVTESGGEYQWSYTLDASTTDHDSQGPAIDNVRDIFNLTVTDSDGDTEQARLGIDVKDDVPTAVDDTAEAAEDSAVTVDVLANDTRGADGASVTKATVSEDLGSVVVNENGTITFTPAAGVEGDVVIDYTLTDADGDTSTARLTVTVAADSTPEIVIPPGEPGDPGTPPEPADPENPEYPGDPEDPSDNIDLAAGDSLRVVDEAGLSDGSDAEATTETTSGTFDIRVGSDDLSSVVINGTPVTEGGTVQGKYGTLTVTESGGEYQWSYTLDSSTTDHASEGPAIDNVRDLFNLEITDSDGDTDQARLGIDVKDDVPTAVDDSAETA</sequence>
<dbReference type="EMBL" id="FRCA01000025">
    <property type="protein sequence ID" value="SHM97316.1"/>
    <property type="molecule type" value="Genomic_DNA"/>
</dbReference>
<feature type="compositionally biased region" description="Acidic residues" evidence="1">
    <location>
        <begin position="19"/>
        <end position="38"/>
    </location>
</feature>
<dbReference type="RefSeq" id="WP_200802221.1">
    <property type="nucleotide sequence ID" value="NZ_FRCA01000025.1"/>
</dbReference>
<dbReference type="Pfam" id="PF17963">
    <property type="entry name" value="Big_9"/>
    <property type="match status" value="1"/>
</dbReference>
<name>A0A1M7N1U6_9GAMM</name>
<evidence type="ECO:0000256" key="1">
    <source>
        <dbReference type="SAM" id="MobiDB-lite"/>
    </source>
</evidence>
<feature type="compositionally biased region" description="Pro residues" evidence="1">
    <location>
        <begin position="265"/>
        <end position="277"/>
    </location>
</feature>
<accession>A0A1M7N1U6</accession>
<feature type="non-terminal residue" evidence="2">
    <location>
        <position position="432"/>
    </location>
</feature>
<feature type="compositionally biased region" description="Acidic residues" evidence="1">
    <location>
        <begin position="278"/>
        <end position="294"/>
    </location>
</feature>
<protein>
    <recommendedName>
        <fullName evidence="4">Tandem-95 repeat protein</fullName>
    </recommendedName>
</protein>
<dbReference type="Gene3D" id="2.60.40.2810">
    <property type="match status" value="1"/>
</dbReference>
<proteinExistence type="predicted"/>
<dbReference type="AlphaFoldDB" id="A0A1M7N1U6"/>
<organism evidence="2 3">
    <name type="scientific">Halomonas cupida</name>
    <dbReference type="NCBI Taxonomy" id="44933"/>
    <lineage>
        <taxon>Bacteria</taxon>
        <taxon>Pseudomonadati</taxon>
        <taxon>Pseudomonadota</taxon>
        <taxon>Gammaproteobacteria</taxon>
        <taxon>Oceanospirillales</taxon>
        <taxon>Halomonadaceae</taxon>
        <taxon>Halomonas</taxon>
    </lineage>
</organism>
<evidence type="ECO:0000313" key="3">
    <source>
        <dbReference type="Proteomes" id="UP000184123"/>
    </source>
</evidence>
<feature type="region of interest" description="Disordered" evidence="1">
    <location>
        <begin position="255"/>
        <end position="297"/>
    </location>
</feature>
<gene>
    <name evidence="2" type="ORF">SAMN05660971_04429</name>
</gene>
<feature type="region of interest" description="Disordered" evidence="1">
    <location>
        <begin position="1"/>
        <end position="39"/>
    </location>
</feature>
<reference evidence="2 3" key="1">
    <citation type="submission" date="2016-11" db="EMBL/GenBank/DDBJ databases">
        <authorList>
            <person name="Jaros S."/>
            <person name="Januszkiewicz K."/>
            <person name="Wedrychowicz H."/>
        </authorList>
    </citation>
    <scope>NUCLEOTIDE SEQUENCE [LARGE SCALE GENOMIC DNA]</scope>
    <source>
        <strain evidence="2 3">DSM 4740</strain>
    </source>
</reference>
<evidence type="ECO:0008006" key="4">
    <source>
        <dbReference type="Google" id="ProtNLM"/>
    </source>
</evidence>
<feature type="compositionally biased region" description="Pro residues" evidence="1">
    <location>
        <begin position="1"/>
        <end position="18"/>
    </location>
</feature>
<evidence type="ECO:0000313" key="2">
    <source>
        <dbReference type="EMBL" id="SHM97316.1"/>
    </source>
</evidence>
<dbReference type="STRING" id="44933.SAMN05660971_04429"/>
<feature type="non-terminal residue" evidence="2">
    <location>
        <position position="1"/>
    </location>
</feature>
<dbReference type="Proteomes" id="UP000184123">
    <property type="component" value="Unassembled WGS sequence"/>
</dbReference>